<keyword evidence="1" id="KW-0175">Coiled coil</keyword>
<dbReference type="OrthoDB" id="1632775at2759"/>
<reference evidence="3 4" key="1">
    <citation type="submission" date="2019-09" db="EMBL/GenBank/DDBJ databases">
        <authorList>
            <person name="Ou C."/>
        </authorList>
    </citation>
    <scope>NUCLEOTIDE SEQUENCE [LARGE SCALE GENOMIC DNA]</scope>
    <source>
        <strain evidence="3">S2</strain>
        <tissue evidence="3">Leaf</tissue>
    </source>
</reference>
<comment type="caution">
    <text evidence="3">The sequence shown here is derived from an EMBL/GenBank/DDBJ whole genome shotgun (WGS) entry which is preliminary data.</text>
</comment>
<accession>A0A5N5HF76</accession>
<gene>
    <name evidence="3" type="ORF">D8674_017938</name>
</gene>
<dbReference type="Pfam" id="PF10536">
    <property type="entry name" value="PMD"/>
    <property type="match status" value="1"/>
</dbReference>
<evidence type="ECO:0000313" key="3">
    <source>
        <dbReference type="EMBL" id="KAB2626278.1"/>
    </source>
</evidence>
<organism evidence="3 4">
    <name type="scientific">Pyrus ussuriensis x Pyrus communis</name>
    <dbReference type="NCBI Taxonomy" id="2448454"/>
    <lineage>
        <taxon>Eukaryota</taxon>
        <taxon>Viridiplantae</taxon>
        <taxon>Streptophyta</taxon>
        <taxon>Embryophyta</taxon>
        <taxon>Tracheophyta</taxon>
        <taxon>Spermatophyta</taxon>
        <taxon>Magnoliopsida</taxon>
        <taxon>eudicotyledons</taxon>
        <taxon>Gunneridae</taxon>
        <taxon>Pentapetalae</taxon>
        <taxon>rosids</taxon>
        <taxon>fabids</taxon>
        <taxon>Rosales</taxon>
        <taxon>Rosaceae</taxon>
        <taxon>Amygdaloideae</taxon>
        <taxon>Maleae</taxon>
        <taxon>Pyrus</taxon>
    </lineage>
</organism>
<dbReference type="InterPro" id="IPR019557">
    <property type="entry name" value="AminoTfrase-like_pln_mobile"/>
</dbReference>
<evidence type="ECO:0000313" key="4">
    <source>
        <dbReference type="Proteomes" id="UP000327157"/>
    </source>
</evidence>
<dbReference type="Gene3D" id="1.10.287.1490">
    <property type="match status" value="1"/>
</dbReference>
<evidence type="ECO:0000256" key="1">
    <source>
        <dbReference type="SAM" id="Coils"/>
    </source>
</evidence>
<feature type="domain" description="Aminotransferase-like plant mobile" evidence="2">
    <location>
        <begin position="4"/>
        <end position="62"/>
    </location>
</feature>
<dbReference type="AlphaFoldDB" id="A0A5N5HF76"/>
<sequence length="451" mass="49505">MENGIYKLIMMSKVTVIAKPKLLTIALLFWNNGTNTFDFRMGPMTPTVLDMAQVFGLRPSGRRYPWFSDQIFKDAFGEDANSLSGIQAGNPSALFFYFMQCGTSYRLRSHSKVTFRTTWRSMEVMCKIAHKLVALNFEVLKQRGLPSPSLLPLQPALTGCYIPASLVERAPIPSSSSSNASAMVVVPTFQFNPTTGEMLHFVEDDSAPSSLVHEATPQPTTAFEEPVALEIPIVSEVTTSVLVSSKVAASTEASGKGSGKAPQPAVFKVVIPWLLKASKVTRMPVPRPRNTPMTEAPPTISFEAASTTVASGGAGVMPPPLASIPATTFLPELVREFRQIKTKLRTLRDQYLKAKRQHSKTSTSLQQLVEEGSAMEDRIMVVDAEIQKLEEQLSALKNIEEVKRVNLEVEDVEAQLANSNIALEELGQIFTIMQTYHSRIAALAKDVSLIK</sequence>
<evidence type="ECO:0000259" key="2">
    <source>
        <dbReference type="Pfam" id="PF10536"/>
    </source>
</evidence>
<keyword evidence="4" id="KW-1185">Reference proteome</keyword>
<protein>
    <recommendedName>
        <fullName evidence="2">Aminotransferase-like plant mobile domain-containing protein</fullName>
    </recommendedName>
</protein>
<reference evidence="4" key="2">
    <citation type="submission" date="2019-10" db="EMBL/GenBank/DDBJ databases">
        <title>A de novo genome assembly of a pear dwarfing rootstock.</title>
        <authorList>
            <person name="Wang F."/>
            <person name="Wang J."/>
            <person name="Li S."/>
            <person name="Zhang Y."/>
            <person name="Fang M."/>
            <person name="Ma L."/>
            <person name="Zhao Y."/>
            <person name="Jiang S."/>
        </authorList>
    </citation>
    <scope>NUCLEOTIDE SEQUENCE [LARGE SCALE GENOMIC DNA]</scope>
</reference>
<proteinExistence type="predicted"/>
<name>A0A5N5HF76_9ROSA</name>
<dbReference type="Proteomes" id="UP000327157">
    <property type="component" value="Chromosome 16"/>
</dbReference>
<dbReference type="EMBL" id="SMOL01000160">
    <property type="protein sequence ID" value="KAB2626278.1"/>
    <property type="molecule type" value="Genomic_DNA"/>
</dbReference>
<reference evidence="3 4" key="3">
    <citation type="submission" date="2019-11" db="EMBL/GenBank/DDBJ databases">
        <title>A de novo genome assembly of a pear dwarfing rootstock.</title>
        <authorList>
            <person name="Wang F."/>
            <person name="Wang J."/>
            <person name="Li S."/>
            <person name="Zhang Y."/>
            <person name="Fang M."/>
            <person name="Ma L."/>
            <person name="Zhao Y."/>
            <person name="Jiang S."/>
        </authorList>
    </citation>
    <scope>NUCLEOTIDE SEQUENCE [LARGE SCALE GENOMIC DNA]</scope>
    <source>
        <strain evidence="3">S2</strain>
        <tissue evidence="3">Leaf</tissue>
    </source>
</reference>
<feature type="coiled-coil region" evidence="1">
    <location>
        <begin position="337"/>
        <end position="429"/>
    </location>
</feature>